<reference evidence="3 4" key="1">
    <citation type="submission" date="2024-04" db="EMBL/GenBank/DDBJ databases">
        <title>Tritrichomonas musculus Genome.</title>
        <authorList>
            <person name="Alves-Ferreira E."/>
            <person name="Grigg M."/>
            <person name="Lorenzi H."/>
            <person name="Galac M."/>
        </authorList>
    </citation>
    <scope>NUCLEOTIDE SEQUENCE [LARGE SCALE GENOMIC DNA]</scope>
    <source>
        <strain evidence="3 4">EAF2021</strain>
    </source>
</reference>
<evidence type="ECO:0000259" key="2">
    <source>
        <dbReference type="Pfam" id="PF04548"/>
    </source>
</evidence>
<keyword evidence="1" id="KW-0547">Nucleotide-binding</keyword>
<protein>
    <recommendedName>
        <fullName evidence="2">AIG1-type G domain-containing protein</fullName>
    </recommendedName>
</protein>
<dbReference type="SUPFAM" id="SSF52540">
    <property type="entry name" value="P-loop containing nucleoside triphosphate hydrolases"/>
    <property type="match status" value="1"/>
</dbReference>
<organism evidence="3 4">
    <name type="scientific">Tritrichomonas musculus</name>
    <dbReference type="NCBI Taxonomy" id="1915356"/>
    <lineage>
        <taxon>Eukaryota</taxon>
        <taxon>Metamonada</taxon>
        <taxon>Parabasalia</taxon>
        <taxon>Tritrichomonadida</taxon>
        <taxon>Tritrichomonadidae</taxon>
        <taxon>Tritrichomonas</taxon>
    </lineage>
</organism>
<accession>A0ABR2JFD3</accession>
<evidence type="ECO:0000313" key="4">
    <source>
        <dbReference type="Proteomes" id="UP001470230"/>
    </source>
</evidence>
<sequence>MGKSSFGNLYLQDNVFEANDSTEPVTQEAIDKSKVIDNCTRWVTDAEGLNDGESINSIQNQNFAKLMRNYERGVNAVVAVLNGQYQVYL</sequence>
<evidence type="ECO:0000313" key="3">
    <source>
        <dbReference type="EMBL" id="KAK8876464.1"/>
    </source>
</evidence>
<evidence type="ECO:0000256" key="1">
    <source>
        <dbReference type="ARBA" id="ARBA00022741"/>
    </source>
</evidence>
<dbReference type="Proteomes" id="UP001470230">
    <property type="component" value="Unassembled WGS sequence"/>
</dbReference>
<dbReference type="Pfam" id="PF04548">
    <property type="entry name" value="AIG1"/>
    <property type="match status" value="1"/>
</dbReference>
<name>A0ABR2JFD3_9EUKA</name>
<comment type="caution">
    <text evidence="3">The sequence shown here is derived from an EMBL/GenBank/DDBJ whole genome shotgun (WGS) entry which is preliminary data.</text>
</comment>
<dbReference type="Gene3D" id="3.40.50.300">
    <property type="entry name" value="P-loop containing nucleotide triphosphate hydrolases"/>
    <property type="match status" value="1"/>
</dbReference>
<feature type="domain" description="AIG1-type G" evidence="2">
    <location>
        <begin position="2"/>
        <end position="82"/>
    </location>
</feature>
<keyword evidence="4" id="KW-1185">Reference proteome</keyword>
<proteinExistence type="predicted"/>
<dbReference type="EMBL" id="JAPFFF010000012">
    <property type="protein sequence ID" value="KAK8876464.1"/>
    <property type="molecule type" value="Genomic_DNA"/>
</dbReference>
<dbReference type="InterPro" id="IPR027417">
    <property type="entry name" value="P-loop_NTPase"/>
</dbReference>
<dbReference type="InterPro" id="IPR006703">
    <property type="entry name" value="G_AIG1"/>
</dbReference>
<gene>
    <name evidence="3" type="ORF">M9Y10_006677</name>
</gene>